<dbReference type="KEGG" id="grl:LPB144_00555"/>
<keyword evidence="2" id="KW-1185">Reference proteome</keyword>
<organism evidence="1 2">
    <name type="scientific">Christiangramia salexigens</name>
    <dbReference type="NCBI Taxonomy" id="1913577"/>
    <lineage>
        <taxon>Bacteria</taxon>
        <taxon>Pseudomonadati</taxon>
        <taxon>Bacteroidota</taxon>
        <taxon>Flavobacteriia</taxon>
        <taxon>Flavobacteriales</taxon>
        <taxon>Flavobacteriaceae</taxon>
        <taxon>Christiangramia</taxon>
    </lineage>
</organism>
<name>A0A1L3J1I6_9FLAO</name>
<dbReference type="Proteomes" id="UP000182510">
    <property type="component" value="Chromosome"/>
</dbReference>
<evidence type="ECO:0000313" key="2">
    <source>
        <dbReference type="Proteomes" id="UP000182510"/>
    </source>
</evidence>
<evidence type="ECO:0000313" key="1">
    <source>
        <dbReference type="EMBL" id="APG58983.1"/>
    </source>
</evidence>
<reference evidence="1 2" key="1">
    <citation type="submission" date="2016-11" db="EMBL/GenBank/DDBJ databases">
        <title>Gramella sp. LPB0144 isolated from marine environment.</title>
        <authorList>
            <person name="Kim E."/>
            <person name="Yi H."/>
        </authorList>
    </citation>
    <scope>NUCLEOTIDE SEQUENCE [LARGE SCALE GENOMIC DNA]</scope>
    <source>
        <strain evidence="1 2">LPB0144</strain>
    </source>
</reference>
<dbReference type="EMBL" id="CP018153">
    <property type="protein sequence ID" value="APG58983.1"/>
    <property type="molecule type" value="Genomic_DNA"/>
</dbReference>
<accession>A0A1L3J1I6</accession>
<dbReference type="InterPro" id="IPR054207">
    <property type="entry name" value="DUF6913"/>
</dbReference>
<gene>
    <name evidence="1" type="ORF">LPB144_00555</name>
</gene>
<protein>
    <recommendedName>
        <fullName evidence="3">Glycosyltransferase</fullName>
    </recommendedName>
</protein>
<dbReference type="Pfam" id="PF21857">
    <property type="entry name" value="DUF6913"/>
    <property type="match status" value="1"/>
</dbReference>
<dbReference type="RefSeq" id="WP_072551638.1">
    <property type="nucleotide sequence ID" value="NZ_CP018153.1"/>
</dbReference>
<proteinExistence type="predicted"/>
<dbReference type="AlphaFoldDB" id="A0A1L3J1I6"/>
<dbReference type="OrthoDB" id="1444388at2"/>
<evidence type="ECO:0008006" key="3">
    <source>
        <dbReference type="Google" id="ProtNLM"/>
    </source>
</evidence>
<sequence>MISGNFKRLLAEHRIKGFANRRKSSGINSSTGLVGMILDTENLEEKFSLMDFHRSLDVSRYNFKLVICGEQVELPEGVEAEFLNRSDISFIGKFKTESIENFANETFDCLICNYNESSWTASLLAAVTTARIKIGVKPDVYNIFDVEINTGDIQIFRQEALKYLKILKSNS</sequence>
<dbReference type="STRING" id="1913577.LPB144_00555"/>